<reference evidence="8" key="3">
    <citation type="submission" date="2022-06" db="EMBL/GenBank/DDBJ databases">
        <title>Genomic Encyclopedia of Type Strains, Phase III (KMG-III): the genomes of soil and plant-associated and newly described type strains.</title>
        <authorList>
            <person name="Whitman W."/>
        </authorList>
    </citation>
    <scope>NUCLEOTIDE SEQUENCE</scope>
    <source>
        <strain evidence="8">CPCC 202695</strain>
    </source>
</reference>
<reference evidence="9" key="1">
    <citation type="submission" date="2016-10" db="EMBL/GenBank/DDBJ databases">
        <authorList>
            <person name="de Groot N.N."/>
        </authorList>
    </citation>
    <scope>NUCLEOTIDE SEQUENCE [LARGE SCALE GENOMIC DNA]</scope>
    <source>
        <strain evidence="9">CPCC 202695</strain>
    </source>
</reference>
<feature type="compositionally biased region" description="Low complexity" evidence="6">
    <location>
        <begin position="38"/>
        <end position="47"/>
    </location>
</feature>
<keyword evidence="2" id="KW-1003">Cell membrane</keyword>
<feature type="transmembrane region" description="Helical" evidence="7">
    <location>
        <begin position="213"/>
        <end position="237"/>
    </location>
</feature>
<sequence length="373" mass="38590">MTKLLDAPDRPSRGSARRAARPTRGAGRGAAGRGRGTGPAPSGGSPIARAGRAAAALLTSPKYGPVTVTAILFVAVFVVGGIRYRGFFSGQVFLNLLVDNAYLIVLAVGMTFVILTGGIDLSVGAVVALSGMIAANTLQTGWSPAVVIPLILVLTSVLGLLVGLMIHVFKVQPFIATLAAMFLARGLCYVISQSSISITEPTFVQLAVSRIPLGGGMSITPSVIIALVVVAIAVWVLHATRFGRTVYAIGGSETSGLLMGLPVARTKVLVYVISGFCSGLAGVLFTFYTLSGYPLTAIGTELDAIAAVVIGGTLLTGGYGFVLGSVLGVLVLGVIQTIITFEGTLSSWWTKIFIGALLLVFIILQKVLTARRR</sequence>
<gene>
    <name evidence="8" type="ORF">BCL57_000420</name>
    <name evidence="9" type="ORF">SAMN04489721_2346</name>
</gene>
<feature type="transmembrane region" description="Helical" evidence="7">
    <location>
        <begin position="145"/>
        <end position="168"/>
    </location>
</feature>
<dbReference type="EMBL" id="SODL02000001">
    <property type="protein sequence ID" value="MCP2366278.1"/>
    <property type="molecule type" value="Genomic_DNA"/>
</dbReference>
<dbReference type="GO" id="GO:0022857">
    <property type="term" value="F:transmembrane transporter activity"/>
    <property type="evidence" value="ECO:0007669"/>
    <property type="project" value="InterPro"/>
</dbReference>
<evidence type="ECO:0000256" key="2">
    <source>
        <dbReference type="ARBA" id="ARBA00022475"/>
    </source>
</evidence>
<feature type="region of interest" description="Disordered" evidence="6">
    <location>
        <begin position="1"/>
        <end position="47"/>
    </location>
</feature>
<keyword evidence="3 7" id="KW-0812">Transmembrane</keyword>
<dbReference type="GO" id="GO:0005886">
    <property type="term" value="C:plasma membrane"/>
    <property type="evidence" value="ECO:0007669"/>
    <property type="project" value="UniProtKB-SubCell"/>
</dbReference>
<keyword evidence="4 7" id="KW-1133">Transmembrane helix</keyword>
<evidence type="ECO:0000313" key="9">
    <source>
        <dbReference type="EMBL" id="SDT01702.1"/>
    </source>
</evidence>
<organism evidence="9 10">
    <name type="scientific">Agromyces flavus</name>
    <dbReference type="NCBI Taxonomy" id="589382"/>
    <lineage>
        <taxon>Bacteria</taxon>
        <taxon>Bacillati</taxon>
        <taxon>Actinomycetota</taxon>
        <taxon>Actinomycetes</taxon>
        <taxon>Micrococcales</taxon>
        <taxon>Microbacteriaceae</taxon>
        <taxon>Agromyces</taxon>
    </lineage>
</organism>
<reference evidence="10" key="2">
    <citation type="submission" date="2016-10" db="EMBL/GenBank/DDBJ databases">
        <authorList>
            <person name="Varghese N."/>
            <person name="Submissions S."/>
        </authorList>
    </citation>
    <scope>NUCLEOTIDE SEQUENCE [LARGE SCALE GENOMIC DNA]</scope>
    <source>
        <strain evidence="10">CPCC 202695</strain>
    </source>
</reference>
<evidence type="ECO:0000313" key="8">
    <source>
        <dbReference type="EMBL" id="MCP2366278.1"/>
    </source>
</evidence>
<keyword evidence="11" id="KW-1185">Reference proteome</keyword>
<feature type="transmembrane region" description="Helical" evidence="7">
    <location>
        <begin position="347"/>
        <end position="364"/>
    </location>
</feature>
<dbReference type="CDD" id="cd06579">
    <property type="entry name" value="TM_PBP1_transp_AraH_like"/>
    <property type="match status" value="1"/>
</dbReference>
<feature type="compositionally biased region" description="Basic and acidic residues" evidence="6">
    <location>
        <begin position="1"/>
        <end position="12"/>
    </location>
</feature>
<evidence type="ECO:0000256" key="4">
    <source>
        <dbReference type="ARBA" id="ARBA00022989"/>
    </source>
</evidence>
<accession>A0A1H1WXG4</accession>
<dbReference type="PANTHER" id="PTHR32196:SF63">
    <property type="entry name" value="INNER MEMBRANE ABC TRANSPORTER PERMEASE PROTEIN YJFF"/>
    <property type="match status" value="1"/>
</dbReference>
<dbReference type="NCBIfam" id="NF008630">
    <property type="entry name" value="PRK11618.1"/>
    <property type="match status" value="1"/>
</dbReference>
<keyword evidence="8" id="KW-0762">Sugar transport</keyword>
<evidence type="ECO:0000256" key="5">
    <source>
        <dbReference type="ARBA" id="ARBA00023136"/>
    </source>
</evidence>
<dbReference type="Proteomes" id="UP000893823">
    <property type="component" value="Unassembled WGS sequence"/>
</dbReference>
<keyword evidence="8" id="KW-0813">Transport</keyword>
<comment type="subcellular location">
    <subcellularLocation>
        <location evidence="1">Cell membrane</location>
        <topology evidence="1">Multi-pass membrane protein</topology>
    </subcellularLocation>
</comment>
<dbReference type="OrthoDB" id="9808136at2"/>
<feature type="transmembrane region" description="Helical" evidence="7">
    <location>
        <begin position="268"/>
        <end position="290"/>
    </location>
</feature>
<evidence type="ECO:0000256" key="7">
    <source>
        <dbReference type="SAM" id="Phobius"/>
    </source>
</evidence>
<protein>
    <submittedName>
        <fullName evidence="9">Monosaccharide ABC transporter membrane protein, CUT2 family</fullName>
    </submittedName>
    <submittedName>
        <fullName evidence="8">Simple sugar transport system permease protein</fullName>
    </submittedName>
</protein>
<dbReference type="Proteomes" id="UP000199482">
    <property type="component" value="Chromosome I"/>
</dbReference>
<evidence type="ECO:0000313" key="10">
    <source>
        <dbReference type="Proteomes" id="UP000199482"/>
    </source>
</evidence>
<dbReference type="STRING" id="589382.SAMN04489721_2346"/>
<dbReference type="EMBL" id="LT629755">
    <property type="protein sequence ID" value="SDT01702.1"/>
    <property type="molecule type" value="Genomic_DNA"/>
</dbReference>
<evidence type="ECO:0000256" key="6">
    <source>
        <dbReference type="SAM" id="MobiDB-lite"/>
    </source>
</evidence>
<evidence type="ECO:0000313" key="11">
    <source>
        <dbReference type="Proteomes" id="UP000893823"/>
    </source>
</evidence>
<feature type="transmembrane region" description="Helical" evidence="7">
    <location>
        <begin position="94"/>
        <end position="115"/>
    </location>
</feature>
<feature type="transmembrane region" description="Helical" evidence="7">
    <location>
        <begin position="63"/>
        <end position="82"/>
    </location>
</feature>
<keyword evidence="5 7" id="KW-0472">Membrane</keyword>
<dbReference type="PANTHER" id="PTHR32196">
    <property type="entry name" value="ABC TRANSPORTER PERMEASE PROTEIN YPHD-RELATED-RELATED"/>
    <property type="match status" value="1"/>
</dbReference>
<dbReference type="InterPro" id="IPR001851">
    <property type="entry name" value="ABC_transp_permease"/>
</dbReference>
<feature type="transmembrane region" description="Helical" evidence="7">
    <location>
        <begin position="302"/>
        <end position="335"/>
    </location>
</feature>
<evidence type="ECO:0000256" key="3">
    <source>
        <dbReference type="ARBA" id="ARBA00022692"/>
    </source>
</evidence>
<dbReference type="AlphaFoldDB" id="A0A1H1WXG4"/>
<dbReference type="RefSeq" id="WP_092672531.1">
    <property type="nucleotide sequence ID" value="NZ_BMDN01000001.1"/>
</dbReference>
<name>A0A1H1WXG4_9MICO</name>
<dbReference type="Pfam" id="PF02653">
    <property type="entry name" value="BPD_transp_2"/>
    <property type="match status" value="1"/>
</dbReference>
<feature type="compositionally biased region" description="Gly residues" evidence="6">
    <location>
        <begin position="26"/>
        <end position="37"/>
    </location>
</feature>
<proteinExistence type="predicted"/>
<feature type="transmembrane region" description="Helical" evidence="7">
    <location>
        <begin position="174"/>
        <end position="192"/>
    </location>
</feature>
<evidence type="ECO:0000256" key="1">
    <source>
        <dbReference type="ARBA" id="ARBA00004651"/>
    </source>
</evidence>